<proteinExistence type="predicted"/>
<dbReference type="VEuPathDB" id="FungiDB:PADG_11391"/>
<dbReference type="AlphaFoldDB" id="A0A1D2JPN3"/>
<dbReference type="EMBL" id="LZYO01000006">
    <property type="protein sequence ID" value="ODH45143.1"/>
    <property type="molecule type" value="Genomic_DNA"/>
</dbReference>
<accession>A0A1D2JPN3</accession>
<dbReference type="VEuPathDB" id="FungiDB:PABG_12423"/>
<keyword evidence="1" id="KW-0812">Transmembrane</keyword>
<evidence type="ECO:0000313" key="2">
    <source>
        <dbReference type="EMBL" id="ODH45143.1"/>
    </source>
</evidence>
<comment type="caution">
    <text evidence="2">The sequence shown here is derived from an EMBL/GenBank/DDBJ whole genome shotgun (WGS) entry which is preliminary data.</text>
</comment>
<feature type="transmembrane region" description="Helical" evidence="1">
    <location>
        <begin position="99"/>
        <end position="121"/>
    </location>
</feature>
<protein>
    <submittedName>
        <fullName evidence="2">Uncharacterized protein</fullName>
    </submittedName>
</protein>
<reference evidence="2 3" key="1">
    <citation type="submission" date="2016-06" db="EMBL/GenBank/DDBJ databases">
        <authorList>
            <person name="Kjaerup R.B."/>
            <person name="Dalgaard T.S."/>
            <person name="Juul-Madsen H.R."/>
        </authorList>
    </citation>
    <scope>NUCLEOTIDE SEQUENCE [LARGE SCALE GENOMIC DNA]</scope>
    <source>
        <strain evidence="2 3">Pb300</strain>
    </source>
</reference>
<name>A0A1D2JPN3_PARBR</name>
<feature type="transmembrane region" description="Helical" evidence="1">
    <location>
        <begin position="141"/>
        <end position="161"/>
    </location>
</feature>
<evidence type="ECO:0000313" key="3">
    <source>
        <dbReference type="Proteomes" id="UP000242814"/>
    </source>
</evidence>
<gene>
    <name evidence="2" type="ORF">ACO22_00347</name>
</gene>
<feature type="transmembrane region" description="Helical" evidence="1">
    <location>
        <begin position="173"/>
        <end position="198"/>
    </location>
</feature>
<organism evidence="2 3">
    <name type="scientific">Paracoccidioides brasiliensis</name>
    <dbReference type="NCBI Taxonomy" id="121759"/>
    <lineage>
        <taxon>Eukaryota</taxon>
        <taxon>Fungi</taxon>
        <taxon>Dikarya</taxon>
        <taxon>Ascomycota</taxon>
        <taxon>Pezizomycotina</taxon>
        <taxon>Eurotiomycetes</taxon>
        <taxon>Eurotiomycetidae</taxon>
        <taxon>Onygenales</taxon>
        <taxon>Ajellomycetaceae</taxon>
        <taxon>Paracoccidioides</taxon>
    </lineage>
</organism>
<keyword evidence="1" id="KW-1133">Transmembrane helix</keyword>
<dbReference type="Proteomes" id="UP000242814">
    <property type="component" value="Unassembled WGS sequence"/>
</dbReference>
<keyword evidence="1" id="KW-0472">Membrane</keyword>
<evidence type="ECO:0000256" key="1">
    <source>
        <dbReference type="SAM" id="Phobius"/>
    </source>
</evidence>
<sequence length="217" mass="23987">MTAKLLREVFQQVYSDIASQFALQNFIIPTSQSVNGTVFYYLKSPDVRRLQEYTFRTSTCRSFTINAHHDLGAESCECANEQVTTAGRSWKPFAARKSILTLAYFMPLLAVAALEVIHLLLNQNIGLVVIQTEQKKYSHQHFSVLVLLALQHSIAILTSRLQCSHLWEAVREYHIGAASSATAAFAVGLSTVVASGLWNSDLNMAPSHSAVAARTDN</sequence>